<keyword evidence="5 8" id="KW-0274">FAD</keyword>
<dbReference type="RefSeq" id="WP_089757982.1">
    <property type="nucleotide sequence ID" value="NZ_FNGO01000002.1"/>
</dbReference>
<dbReference type="GO" id="GO:0035999">
    <property type="term" value="P:tetrahydrofolate interconversion"/>
    <property type="evidence" value="ECO:0007669"/>
    <property type="project" value="UniProtKB-UniPathway"/>
</dbReference>
<dbReference type="GO" id="GO:0009086">
    <property type="term" value="P:methionine biosynthetic process"/>
    <property type="evidence" value="ECO:0007669"/>
    <property type="project" value="TreeGrafter"/>
</dbReference>
<evidence type="ECO:0000256" key="1">
    <source>
        <dbReference type="ARBA" id="ARBA00001974"/>
    </source>
</evidence>
<dbReference type="PANTHER" id="PTHR45754:SF3">
    <property type="entry name" value="METHYLENETETRAHYDROFOLATE REDUCTASE (NADPH)"/>
    <property type="match status" value="1"/>
</dbReference>
<dbReference type="CDD" id="cd00537">
    <property type="entry name" value="MTHFR"/>
    <property type="match status" value="1"/>
</dbReference>
<dbReference type="OrthoDB" id="9803687at2"/>
<dbReference type="Proteomes" id="UP000199476">
    <property type="component" value="Unassembled WGS sequence"/>
</dbReference>
<dbReference type="STRING" id="321763.SAMN04488692_102109"/>
<dbReference type="EMBL" id="FNGO01000002">
    <property type="protein sequence ID" value="SDL19954.1"/>
    <property type="molecule type" value="Genomic_DNA"/>
</dbReference>
<keyword evidence="4 8" id="KW-0285">Flavoprotein</keyword>
<keyword evidence="10" id="KW-1185">Reference proteome</keyword>
<dbReference type="GO" id="GO:0005829">
    <property type="term" value="C:cytosol"/>
    <property type="evidence" value="ECO:0007669"/>
    <property type="project" value="TreeGrafter"/>
</dbReference>
<evidence type="ECO:0000256" key="7">
    <source>
        <dbReference type="ARBA" id="ARBA00048628"/>
    </source>
</evidence>
<dbReference type="GO" id="GO:0071949">
    <property type="term" value="F:FAD binding"/>
    <property type="evidence" value="ECO:0007669"/>
    <property type="project" value="TreeGrafter"/>
</dbReference>
<proteinExistence type="inferred from homology"/>
<evidence type="ECO:0000256" key="4">
    <source>
        <dbReference type="ARBA" id="ARBA00022630"/>
    </source>
</evidence>
<comment type="pathway">
    <text evidence="2 8">One-carbon metabolism; tetrahydrofolate interconversion.</text>
</comment>
<evidence type="ECO:0000256" key="5">
    <source>
        <dbReference type="ARBA" id="ARBA00022827"/>
    </source>
</evidence>
<dbReference type="Gene3D" id="3.20.20.220">
    <property type="match status" value="1"/>
</dbReference>
<sequence>MPEYISNLHKLLEEDHFVVCSEMGPPIGADPDFIREKCEDLHGYVDAVNVTDNQTAIVRMSSIAASKIAHEEGLEMIIQATTRDRNRIGLQSDLLGASALGLRNVLCLTGDHQSFGKDEGSKNVFDMDSVSLIKAARDMVDDEELVSGDELRTPPKLYIGGAHNPFAEPYEMHMLKLKKKIKAGMDFIQTQCIYNLEKFDRWMEDMRKEGLHEEVHILAGLLPTKSEFALKYMKNDVPGMDVPDELIDRIANADDKRQEGIDFTVEIIEHVKNTEGVKGIHLMPVGWEEITPVVVEEAGLYPRPEVEVDDE</sequence>
<dbReference type="SUPFAM" id="SSF51730">
    <property type="entry name" value="FAD-linked oxidoreductase"/>
    <property type="match status" value="1"/>
</dbReference>
<dbReference type="GO" id="GO:0106312">
    <property type="term" value="F:methylenetetrahydrofolate reductase (NADH) activity"/>
    <property type="evidence" value="ECO:0007669"/>
    <property type="project" value="UniProtKB-EC"/>
</dbReference>
<dbReference type="PANTHER" id="PTHR45754">
    <property type="entry name" value="METHYLENETETRAHYDROFOLATE REDUCTASE"/>
    <property type="match status" value="1"/>
</dbReference>
<reference evidence="9 10" key="1">
    <citation type="submission" date="2016-10" db="EMBL/GenBank/DDBJ databases">
        <authorList>
            <person name="de Groot N.N."/>
        </authorList>
    </citation>
    <scope>NUCLEOTIDE SEQUENCE [LARGE SCALE GENOMIC DNA]</scope>
    <source>
        <strain evidence="9 10">SLAS-1</strain>
    </source>
</reference>
<dbReference type="Pfam" id="PF02219">
    <property type="entry name" value="MTHFR"/>
    <property type="match status" value="1"/>
</dbReference>
<protein>
    <recommendedName>
        <fullName evidence="8">Methylenetetrahydrofolate reductase</fullName>
    </recommendedName>
</protein>
<keyword evidence="6 8" id="KW-0560">Oxidoreductase</keyword>
<evidence type="ECO:0000256" key="8">
    <source>
        <dbReference type="RuleBase" id="RU003862"/>
    </source>
</evidence>
<dbReference type="AlphaFoldDB" id="A0A1G9I512"/>
<name>A0A1G9I512_9FIRM</name>
<evidence type="ECO:0000313" key="9">
    <source>
        <dbReference type="EMBL" id="SDL19954.1"/>
    </source>
</evidence>
<accession>A0A1G9I512</accession>
<comment type="cofactor">
    <cofactor evidence="1 8">
        <name>FAD</name>
        <dbReference type="ChEBI" id="CHEBI:57692"/>
    </cofactor>
</comment>
<evidence type="ECO:0000256" key="3">
    <source>
        <dbReference type="ARBA" id="ARBA00006743"/>
    </source>
</evidence>
<comment type="catalytic activity">
    <reaction evidence="7">
        <text>(6S)-5-methyl-5,6,7,8-tetrahydrofolate + NAD(+) = (6R)-5,10-methylene-5,6,7,8-tetrahydrofolate + NADH + H(+)</text>
        <dbReference type="Rhea" id="RHEA:19821"/>
        <dbReference type="ChEBI" id="CHEBI:15378"/>
        <dbReference type="ChEBI" id="CHEBI:15636"/>
        <dbReference type="ChEBI" id="CHEBI:18608"/>
        <dbReference type="ChEBI" id="CHEBI:57540"/>
        <dbReference type="ChEBI" id="CHEBI:57945"/>
        <dbReference type="EC" id="1.5.1.54"/>
    </reaction>
    <physiologicalReaction direction="right-to-left" evidence="7">
        <dbReference type="Rhea" id="RHEA:19823"/>
    </physiologicalReaction>
</comment>
<dbReference type="InterPro" id="IPR029041">
    <property type="entry name" value="FAD-linked_oxidoreductase-like"/>
</dbReference>
<evidence type="ECO:0000313" key="10">
    <source>
        <dbReference type="Proteomes" id="UP000199476"/>
    </source>
</evidence>
<dbReference type="UniPathway" id="UPA00193"/>
<dbReference type="InterPro" id="IPR003171">
    <property type="entry name" value="Mehydrof_redctse-like"/>
</dbReference>
<evidence type="ECO:0000256" key="2">
    <source>
        <dbReference type="ARBA" id="ARBA00004777"/>
    </source>
</evidence>
<comment type="similarity">
    <text evidence="3 8">Belongs to the methylenetetrahydrofolate reductase family.</text>
</comment>
<organism evidence="9 10">
    <name type="scientific">Halarsenatibacter silvermanii</name>
    <dbReference type="NCBI Taxonomy" id="321763"/>
    <lineage>
        <taxon>Bacteria</taxon>
        <taxon>Bacillati</taxon>
        <taxon>Bacillota</taxon>
        <taxon>Clostridia</taxon>
        <taxon>Halanaerobiales</taxon>
        <taxon>Halarsenatibacteraceae</taxon>
        <taxon>Halarsenatibacter</taxon>
    </lineage>
</organism>
<gene>
    <name evidence="9" type="ORF">SAMN04488692_102109</name>
</gene>
<evidence type="ECO:0000256" key="6">
    <source>
        <dbReference type="ARBA" id="ARBA00023002"/>
    </source>
</evidence>